<dbReference type="SUPFAM" id="SSF54171">
    <property type="entry name" value="DNA-binding domain"/>
    <property type="match status" value="1"/>
</dbReference>
<evidence type="ECO:0000256" key="6">
    <source>
        <dbReference type="ARBA" id="ARBA00023242"/>
    </source>
</evidence>
<feature type="region of interest" description="Disordered" evidence="8">
    <location>
        <begin position="196"/>
        <end position="231"/>
    </location>
</feature>
<keyword evidence="2" id="KW-0805">Transcription regulation</keyword>
<keyword evidence="11" id="KW-1185">Reference proteome</keyword>
<dbReference type="PANTHER" id="PTHR31985">
    <property type="entry name" value="ETHYLENE-RESPONSIVE TRANSCRIPTION FACTOR ERF042-RELATED"/>
    <property type="match status" value="1"/>
</dbReference>
<organism evidence="10 11">
    <name type="scientific">Trapa natans</name>
    <name type="common">Water chestnut</name>
    <dbReference type="NCBI Taxonomy" id="22666"/>
    <lineage>
        <taxon>Eukaryota</taxon>
        <taxon>Viridiplantae</taxon>
        <taxon>Streptophyta</taxon>
        <taxon>Embryophyta</taxon>
        <taxon>Tracheophyta</taxon>
        <taxon>Spermatophyta</taxon>
        <taxon>Magnoliopsida</taxon>
        <taxon>eudicotyledons</taxon>
        <taxon>Gunneridae</taxon>
        <taxon>Pentapetalae</taxon>
        <taxon>rosids</taxon>
        <taxon>malvids</taxon>
        <taxon>Myrtales</taxon>
        <taxon>Lythraceae</taxon>
        <taxon>Trapa</taxon>
    </lineage>
</organism>
<evidence type="ECO:0000256" key="3">
    <source>
        <dbReference type="ARBA" id="ARBA00023125"/>
    </source>
</evidence>
<comment type="subcellular location">
    <subcellularLocation>
        <location evidence="1">Nucleus</location>
    </subcellularLocation>
</comment>
<name>A0AAN7R9I4_TRANT</name>
<protein>
    <recommendedName>
        <fullName evidence="9">AP2/ERF domain-containing protein</fullName>
    </recommendedName>
</protein>
<dbReference type="AlphaFoldDB" id="A0AAN7R9I4"/>
<evidence type="ECO:0000256" key="4">
    <source>
        <dbReference type="ARBA" id="ARBA00023159"/>
    </source>
</evidence>
<evidence type="ECO:0000256" key="8">
    <source>
        <dbReference type="SAM" id="MobiDB-lite"/>
    </source>
</evidence>
<proteinExistence type="inferred from homology"/>
<evidence type="ECO:0000256" key="7">
    <source>
        <dbReference type="ARBA" id="ARBA00024343"/>
    </source>
</evidence>
<dbReference type="GO" id="GO:0003677">
    <property type="term" value="F:DNA binding"/>
    <property type="evidence" value="ECO:0007669"/>
    <property type="project" value="UniProtKB-KW"/>
</dbReference>
<dbReference type="CDD" id="cd00018">
    <property type="entry name" value="AP2"/>
    <property type="match status" value="1"/>
</dbReference>
<feature type="domain" description="AP2/ERF" evidence="9">
    <location>
        <begin position="30"/>
        <end position="87"/>
    </location>
</feature>
<keyword evidence="6" id="KW-0539">Nucleus</keyword>
<dbReference type="InterPro" id="IPR001471">
    <property type="entry name" value="AP2/ERF_dom"/>
</dbReference>
<comment type="similarity">
    <text evidence="7">Belongs to the AP2/ERF transcription factor family. ERF subfamily.</text>
</comment>
<feature type="compositionally biased region" description="Low complexity" evidence="8">
    <location>
        <begin position="15"/>
        <end position="26"/>
    </location>
</feature>
<keyword evidence="3" id="KW-0238">DNA-binding</keyword>
<evidence type="ECO:0000256" key="2">
    <source>
        <dbReference type="ARBA" id="ARBA00023015"/>
    </source>
</evidence>
<evidence type="ECO:0000256" key="5">
    <source>
        <dbReference type="ARBA" id="ARBA00023163"/>
    </source>
</evidence>
<dbReference type="PROSITE" id="PS51032">
    <property type="entry name" value="AP2_ERF"/>
    <property type="match status" value="1"/>
</dbReference>
<feature type="region of interest" description="Disordered" evidence="8">
    <location>
        <begin position="1"/>
        <end position="34"/>
    </location>
</feature>
<comment type="caution">
    <text evidence="10">The sequence shown here is derived from an EMBL/GenBank/DDBJ whole genome shotgun (WGS) entry which is preliminary data.</text>
</comment>
<dbReference type="Proteomes" id="UP001346149">
    <property type="component" value="Unassembled WGS sequence"/>
</dbReference>
<feature type="region of interest" description="Disordered" evidence="8">
    <location>
        <begin position="117"/>
        <end position="151"/>
    </location>
</feature>
<keyword evidence="4" id="KW-0010">Activator</keyword>
<dbReference type="FunFam" id="3.30.730.10:FF:000001">
    <property type="entry name" value="Ethylene-responsive transcription factor 2"/>
    <property type="match status" value="1"/>
</dbReference>
<dbReference type="PANTHER" id="PTHR31985:SF273">
    <property type="entry name" value="ETHYLENE-RESPONSIVE TRANSCRIPTION FACTOR ERF017"/>
    <property type="match status" value="1"/>
</dbReference>
<keyword evidence="5" id="KW-0804">Transcription</keyword>
<dbReference type="InterPro" id="IPR016177">
    <property type="entry name" value="DNA-bd_dom_sf"/>
</dbReference>
<gene>
    <name evidence="10" type="ORF">SAY86_022706</name>
</gene>
<evidence type="ECO:0000259" key="9">
    <source>
        <dbReference type="PROSITE" id="PS51032"/>
    </source>
</evidence>
<dbReference type="Pfam" id="PF00847">
    <property type="entry name" value="AP2"/>
    <property type="match status" value="1"/>
</dbReference>
<accession>A0AAN7R9I4</accession>
<dbReference type="SMART" id="SM00380">
    <property type="entry name" value="AP2"/>
    <property type="match status" value="1"/>
</dbReference>
<dbReference type="EMBL" id="JAXQNO010000008">
    <property type="protein sequence ID" value="KAK4792271.1"/>
    <property type="molecule type" value="Genomic_DNA"/>
</dbReference>
<dbReference type="Gene3D" id="3.30.730.10">
    <property type="entry name" value="AP2/ERF domain"/>
    <property type="match status" value="1"/>
</dbReference>
<feature type="compositionally biased region" description="Gly residues" evidence="8">
    <location>
        <begin position="141"/>
        <end position="151"/>
    </location>
</feature>
<dbReference type="InterPro" id="IPR051032">
    <property type="entry name" value="AP2/ERF_TF_ERF_subfamily"/>
</dbReference>
<reference evidence="10 11" key="1">
    <citation type="journal article" date="2023" name="Hortic Res">
        <title>Pangenome of water caltrop reveals structural variations and asymmetric subgenome divergence after allopolyploidization.</title>
        <authorList>
            <person name="Zhang X."/>
            <person name="Chen Y."/>
            <person name="Wang L."/>
            <person name="Yuan Y."/>
            <person name="Fang M."/>
            <person name="Shi L."/>
            <person name="Lu R."/>
            <person name="Comes H.P."/>
            <person name="Ma Y."/>
            <person name="Chen Y."/>
            <person name="Huang G."/>
            <person name="Zhou Y."/>
            <person name="Zheng Z."/>
            <person name="Qiu Y."/>
        </authorList>
    </citation>
    <scope>NUCLEOTIDE SEQUENCE [LARGE SCALE GENOMIC DNA]</scope>
    <source>
        <strain evidence="10">F231</strain>
    </source>
</reference>
<dbReference type="GO" id="GO:0003700">
    <property type="term" value="F:DNA-binding transcription factor activity"/>
    <property type="evidence" value="ECO:0007669"/>
    <property type="project" value="InterPro"/>
</dbReference>
<evidence type="ECO:0000313" key="11">
    <source>
        <dbReference type="Proteomes" id="UP001346149"/>
    </source>
</evidence>
<dbReference type="GO" id="GO:0005634">
    <property type="term" value="C:nucleus"/>
    <property type="evidence" value="ECO:0007669"/>
    <property type="project" value="UniProtKB-SubCell"/>
</dbReference>
<dbReference type="PRINTS" id="PR00367">
    <property type="entry name" value="ETHRSPELEMNT"/>
</dbReference>
<evidence type="ECO:0000256" key="1">
    <source>
        <dbReference type="ARBA" id="ARBA00004123"/>
    </source>
</evidence>
<dbReference type="InterPro" id="IPR036955">
    <property type="entry name" value="AP2/ERF_dom_sf"/>
</dbReference>
<sequence>MKPKETPTPAVFGASSSSSSSSSPPSNIRKYKGVRKRKWGRWVSEIRLPNSRERIWLGSYESAEKAARAFDAALFCLRGSNAKFNFPSTPSEISAGTGHNLTHQEIQAVAARYANGRESSGMEEAEGRPAASYHEASSLQGSGGGGEQEGGVGNMDWSFLGALNERDIGGISDFGFSYSEEYDYMTMESDQLHHYPPPPAVEGNAGHGSNIGDGMDYDDGDGNGNGGSSSDSGYFGYSNSSFLWNF</sequence>
<evidence type="ECO:0000313" key="10">
    <source>
        <dbReference type="EMBL" id="KAK4792271.1"/>
    </source>
</evidence>